<sequence>MSDSKPSSSNDIKKEEKMFGPSAVQNRGLPETKAKMDLIETILGEMKNEFNRSPKKDKDKKPLEESILVKKDLVDPLELKDEKLSSQPIEPEIRDTIKCEADDNHSISNTSKSLDTNTVCATGLDNMKALRDSLDEQIMVSDPINKSDAESKIGDSTSEVSVLKKSKNKPNICKSNLNPIEEQQNIEPAPLKSVNTTPALGKRSLRSQTAVKTPVEELSSVKRSARRRSKDLPRESVLQSAIARKEKSFSSMGQSDDRFSSKHLKACSPRRMSPNDRGHWSASKTGHSLSKALSSDIKANVVSSKSNRVAAQTQLEKNQSVSDIFLSGEVTNKTSQTQISGRTTIKTNNEQTISSTKTYVDTTTKPSTPTLGIGSQSLTKTGKRRYKPFKGLRYSFTSGTKKNRLQKRQLKVLDTSNTSDNSVELNVTSDDVPLEGLDVKVEEVSETIVCPKPEDISYSEPTDKVLLNCFRDEVVAAEQMALKRQLEPDDENTDDSLVKYECQPFLQRFQTSKPMTPYLFEAVEKLLRYLMNRCVKPDLMKCTGPKLLSIDTKKSENLILSKNIDIGFATKRLLGETAITVTERQKLEFIHECRSMLTTMIAKLQEKSPLKQKAVRGLSSLDPCVIQHSPQLAQKRFSFLLEELNHANIINDVLAENAKKEYLHFCNLKKSELQEIFRPCDQFSDEVGLDTIYGSFLIGEANYKHLWEVIKICLVLSHGNATVEGGFSVNKSLLVENMHEKTVIAQRHIHDEIQEAGGIKNIHISKKMLDYVRGARKRYHEYLEMKKQEKSEKDKKKAEKRKLDIQVKDLEGERKKLMMATEEKREAIDVELQELKKKQASLY</sequence>
<keyword evidence="1" id="KW-0175">Coiled coil</keyword>
<feature type="region of interest" description="Disordered" evidence="2">
    <location>
        <begin position="359"/>
        <end position="379"/>
    </location>
</feature>
<protein>
    <submittedName>
        <fullName evidence="3">Uncharacterized protein</fullName>
    </submittedName>
</protein>
<dbReference type="EMBL" id="OC317719">
    <property type="protein sequence ID" value="CAD7398636.1"/>
    <property type="molecule type" value="Genomic_DNA"/>
</dbReference>
<feature type="compositionally biased region" description="Polar residues" evidence="2">
    <location>
        <begin position="1"/>
        <end position="10"/>
    </location>
</feature>
<reference evidence="3" key="1">
    <citation type="submission" date="2020-11" db="EMBL/GenBank/DDBJ databases">
        <authorList>
            <person name="Tran Van P."/>
        </authorList>
    </citation>
    <scope>NUCLEOTIDE SEQUENCE</scope>
</reference>
<evidence type="ECO:0000313" key="3">
    <source>
        <dbReference type="EMBL" id="CAD7398636.1"/>
    </source>
</evidence>
<feature type="compositionally biased region" description="Polar residues" evidence="2">
    <location>
        <begin position="173"/>
        <end position="186"/>
    </location>
</feature>
<feature type="compositionally biased region" description="Basic and acidic residues" evidence="2">
    <location>
        <begin position="46"/>
        <end position="66"/>
    </location>
</feature>
<evidence type="ECO:0000256" key="2">
    <source>
        <dbReference type="SAM" id="MobiDB-lite"/>
    </source>
</evidence>
<feature type="coiled-coil region" evidence="1">
    <location>
        <begin position="779"/>
        <end position="838"/>
    </location>
</feature>
<accession>A0A7R9CMJ9</accession>
<gene>
    <name evidence="3" type="ORF">TCEB3V08_LOCUS4603</name>
</gene>
<name>A0A7R9CMJ9_TIMCR</name>
<feature type="region of interest" description="Disordered" evidence="2">
    <location>
        <begin position="146"/>
        <end position="288"/>
    </location>
</feature>
<proteinExistence type="predicted"/>
<feature type="region of interest" description="Disordered" evidence="2">
    <location>
        <begin position="1"/>
        <end position="32"/>
    </location>
</feature>
<feature type="region of interest" description="Disordered" evidence="2">
    <location>
        <begin position="45"/>
        <end position="66"/>
    </location>
</feature>
<organism evidence="3">
    <name type="scientific">Timema cristinae</name>
    <name type="common">Walking stick</name>
    <dbReference type="NCBI Taxonomy" id="61476"/>
    <lineage>
        <taxon>Eukaryota</taxon>
        <taxon>Metazoa</taxon>
        <taxon>Ecdysozoa</taxon>
        <taxon>Arthropoda</taxon>
        <taxon>Hexapoda</taxon>
        <taxon>Insecta</taxon>
        <taxon>Pterygota</taxon>
        <taxon>Neoptera</taxon>
        <taxon>Polyneoptera</taxon>
        <taxon>Phasmatodea</taxon>
        <taxon>Timematodea</taxon>
        <taxon>Timematoidea</taxon>
        <taxon>Timematidae</taxon>
        <taxon>Timema</taxon>
    </lineage>
</organism>
<dbReference type="AlphaFoldDB" id="A0A7R9CMJ9"/>
<evidence type="ECO:0000256" key="1">
    <source>
        <dbReference type="SAM" id="Coils"/>
    </source>
</evidence>